<protein>
    <submittedName>
        <fullName evidence="2">Uncharacterized protein</fullName>
    </submittedName>
</protein>
<dbReference type="AlphaFoldDB" id="A0A182NJ09"/>
<dbReference type="EnsemblMetazoa" id="ADIR007634-RA">
    <property type="protein sequence ID" value="ADIR007634-PA"/>
    <property type="gene ID" value="ADIR007634"/>
</dbReference>
<dbReference type="VEuPathDB" id="VectorBase:ADIR007634"/>
<name>A0A182NJ09_9DIPT</name>
<comment type="similarity">
    <text evidence="1">Belongs to the CFAP97 family.</text>
</comment>
<evidence type="ECO:0000256" key="1">
    <source>
        <dbReference type="ARBA" id="ARBA00008315"/>
    </source>
</evidence>
<evidence type="ECO:0000313" key="3">
    <source>
        <dbReference type="Proteomes" id="UP000075884"/>
    </source>
</evidence>
<keyword evidence="3" id="KW-1185">Reference proteome</keyword>
<dbReference type="Pfam" id="PF13879">
    <property type="entry name" value="Hmw_CFAP97"/>
    <property type="match status" value="1"/>
</dbReference>
<organism evidence="2 3">
    <name type="scientific">Anopheles dirus</name>
    <dbReference type="NCBI Taxonomy" id="7168"/>
    <lineage>
        <taxon>Eukaryota</taxon>
        <taxon>Metazoa</taxon>
        <taxon>Ecdysozoa</taxon>
        <taxon>Arthropoda</taxon>
        <taxon>Hexapoda</taxon>
        <taxon>Insecta</taxon>
        <taxon>Pterygota</taxon>
        <taxon>Neoptera</taxon>
        <taxon>Endopterygota</taxon>
        <taxon>Diptera</taxon>
        <taxon>Nematocera</taxon>
        <taxon>Culicoidea</taxon>
        <taxon>Culicidae</taxon>
        <taxon>Anophelinae</taxon>
        <taxon>Anopheles</taxon>
    </lineage>
</organism>
<reference evidence="2" key="2">
    <citation type="submission" date="2020-05" db="UniProtKB">
        <authorList>
            <consortium name="EnsemblMetazoa"/>
        </authorList>
    </citation>
    <scope>IDENTIFICATION</scope>
    <source>
        <strain evidence="2">WRAIR2</strain>
    </source>
</reference>
<accession>A0A182NJ09</accession>
<reference evidence="3" key="1">
    <citation type="submission" date="2013-03" db="EMBL/GenBank/DDBJ databases">
        <title>The Genome Sequence of Anopheles dirus WRAIR2.</title>
        <authorList>
            <consortium name="The Broad Institute Genomics Platform"/>
            <person name="Neafsey D.E."/>
            <person name="Walton C."/>
            <person name="Walker B."/>
            <person name="Young S.K."/>
            <person name="Zeng Q."/>
            <person name="Gargeya S."/>
            <person name="Fitzgerald M."/>
            <person name="Haas B."/>
            <person name="Abouelleil A."/>
            <person name="Allen A.W."/>
            <person name="Alvarado L."/>
            <person name="Arachchi H.M."/>
            <person name="Berlin A.M."/>
            <person name="Chapman S.B."/>
            <person name="Gainer-Dewar J."/>
            <person name="Goldberg J."/>
            <person name="Griggs A."/>
            <person name="Gujja S."/>
            <person name="Hansen M."/>
            <person name="Howarth C."/>
            <person name="Imamovic A."/>
            <person name="Ireland A."/>
            <person name="Larimer J."/>
            <person name="McCowan C."/>
            <person name="Murphy C."/>
            <person name="Pearson M."/>
            <person name="Poon T.W."/>
            <person name="Priest M."/>
            <person name="Roberts A."/>
            <person name="Saif S."/>
            <person name="Shea T."/>
            <person name="Sisk P."/>
            <person name="Sykes S."/>
            <person name="Wortman J."/>
            <person name="Nusbaum C."/>
            <person name="Birren B."/>
        </authorList>
    </citation>
    <scope>NUCLEOTIDE SEQUENCE [LARGE SCALE GENOMIC DNA]</scope>
    <source>
        <strain evidence="3">WRAIR2</strain>
    </source>
</reference>
<dbReference type="PANTHER" id="PTHR33768">
    <property type="entry name" value="MIP11318P"/>
    <property type="match status" value="1"/>
</dbReference>
<dbReference type="InterPro" id="IPR029488">
    <property type="entry name" value="Hmw/CFAP97"/>
</dbReference>
<proteinExistence type="inferred from homology"/>
<dbReference type="Proteomes" id="UP000075884">
    <property type="component" value="Unassembled WGS sequence"/>
</dbReference>
<dbReference type="PANTHER" id="PTHR33768:SF3">
    <property type="entry name" value="MIP11318P"/>
    <property type="match status" value="1"/>
</dbReference>
<dbReference type="InterPro" id="IPR038792">
    <property type="entry name" value="CFAP97D1/2"/>
</dbReference>
<sequence length="262" mass="30360">MAPDSVGPRIDTRAPLMFVENVLKTAKLVRDVERQRVVVRENKELLKKINKIYRTKGFLNVDYSYRVHQSLHTDARRRRARAIERQNLALLSRLLHRKATVDSNLPDGRRKTPWWSQPAAAADEHVRIDFWERADRRLCQLAIELCPEVSSGEVTLTGRGRLFRIYDGMLVVIRGSRLRSEEELPHDGRALENVGRGAFVRQVLDEREYFLIVLRPLRIVEGGKLIGRVVASSLERLDLISSYGSKFGRCKEPIYFDRRECL</sequence>
<evidence type="ECO:0000313" key="2">
    <source>
        <dbReference type="EnsemblMetazoa" id="ADIR007634-PA"/>
    </source>
</evidence>